<name>A0AAC9KDB8_9PROT</name>
<dbReference type="AlphaFoldDB" id="A0AAC9KDB8"/>
<evidence type="ECO:0000313" key="2">
    <source>
        <dbReference type="Proteomes" id="UP000182373"/>
    </source>
</evidence>
<proteinExistence type="predicted"/>
<protein>
    <submittedName>
        <fullName evidence="1">Uncharacterized protein</fullName>
    </submittedName>
</protein>
<gene>
    <name evidence="1" type="ORF">GbCGDNIH9_0650</name>
</gene>
<reference evidence="2" key="1">
    <citation type="submission" date="2016-11" db="EMBL/GenBank/DDBJ databases">
        <title>Comparative genomic and phenotypic analysis of Granulibacter bethesdensis clinical isolates from patients with chronic granulomatous disease.</title>
        <authorList>
            <person name="Zarember K.A."/>
            <person name="Porcella S.F."/>
            <person name="Chu J."/>
            <person name="Ding L."/>
            <person name="Dahlstrom E."/>
            <person name="Barbian K."/>
            <person name="Martens C."/>
            <person name="Sykora L."/>
            <person name="Kramer S."/>
            <person name="Pettinato A.M."/>
            <person name="Hong H."/>
            <person name="Wald G."/>
            <person name="Berg L.J."/>
            <person name="Rogge L.S."/>
            <person name="Greenberg D.E."/>
            <person name="Falcone E.L."/>
            <person name="Neves J.F."/>
            <person name="Simoes M.J."/>
            <person name="Casal M."/>
            <person name="Rodriguez-Lopez F.C."/>
            <person name="Zelazny A."/>
            <person name="Gallin J.I."/>
            <person name="Holland S.M."/>
        </authorList>
    </citation>
    <scope>NUCLEOTIDE SEQUENCE [LARGE SCALE GENOMIC DNA]</scope>
    <source>
        <strain evidence="2">NIH9.1</strain>
    </source>
</reference>
<evidence type="ECO:0000313" key="1">
    <source>
        <dbReference type="EMBL" id="APH53895.1"/>
    </source>
</evidence>
<dbReference type="EMBL" id="CP018191">
    <property type="protein sequence ID" value="APH53895.1"/>
    <property type="molecule type" value="Genomic_DNA"/>
</dbReference>
<accession>A0AAC9KDB8</accession>
<organism evidence="1 2">
    <name type="scientific">Granulibacter bethesdensis</name>
    <dbReference type="NCBI Taxonomy" id="364410"/>
    <lineage>
        <taxon>Bacteria</taxon>
        <taxon>Pseudomonadati</taxon>
        <taxon>Pseudomonadota</taxon>
        <taxon>Alphaproteobacteria</taxon>
        <taxon>Acetobacterales</taxon>
        <taxon>Acetobacteraceae</taxon>
        <taxon>Granulibacter</taxon>
    </lineage>
</organism>
<dbReference type="Proteomes" id="UP000182373">
    <property type="component" value="Chromosome"/>
</dbReference>
<sequence>MASRQGVMGRNRNISRFLGCIVFGSPASTEFSTAPVSRLKETMEDASLKFPLLSDGPTSHGKQPAG</sequence>